<accession>A0YCJ0</accession>
<dbReference type="PROSITE" id="PS51857">
    <property type="entry name" value="CSD_2"/>
    <property type="match status" value="1"/>
</dbReference>
<evidence type="ECO:0000256" key="1">
    <source>
        <dbReference type="SAM" id="MobiDB-lite"/>
    </source>
</evidence>
<gene>
    <name evidence="4" type="ORF">GP2143_08164</name>
</gene>
<reference evidence="4 5" key="1">
    <citation type="journal article" date="2010" name="J. Bacteriol.">
        <title>Genome sequence of the oligotrophic marine Gammaproteobacterium HTCC2143, isolated from the Oregon Coast.</title>
        <authorList>
            <person name="Oh H.M."/>
            <person name="Kang I."/>
            <person name="Ferriera S."/>
            <person name="Giovannoni S.J."/>
            <person name="Cho J.C."/>
        </authorList>
    </citation>
    <scope>NUCLEOTIDE SEQUENCE [LARGE SCALE GENOMIC DNA]</scope>
    <source>
        <strain evidence="4 5">HTCC2143</strain>
    </source>
</reference>
<feature type="domain" description="CSD" evidence="3">
    <location>
        <begin position="76"/>
        <end position="140"/>
    </location>
</feature>
<dbReference type="PANTHER" id="PTHR11544">
    <property type="entry name" value="COLD SHOCK DOMAIN CONTAINING PROTEINS"/>
    <property type="match status" value="1"/>
</dbReference>
<dbReference type="GO" id="GO:0003677">
    <property type="term" value="F:DNA binding"/>
    <property type="evidence" value="ECO:0007669"/>
    <property type="project" value="UniProtKB-KW"/>
</dbReference>
<dbReference type="InterPro" id="IPR012340">
    <property type="entry name" value="NA-bd_OB-fold"/>
</dbReference>
<evidence type="ECO:0000313" key="4">
    <source>
        <dbReference type="EMBL" id="EAW31509.1"/>
    </source>
</evidence>
<dbReference type="STRING" id="247633.GP2143_08164"/>
<feature type="transmembrane region" description="Helical" evidence="2">
    <location>
        <begin position="31"/>
        <end position="51"/>
    </location>
</feature>
<dbReference type="Gene3D" id="2.40.50.140">
    <property type="entry name" value="Nucleic acid-binding proteins"/>
    <property type="match status" value="1"/>
</dbReference>
<dbReference type="InterPro" id="IPR011129">
    <property type="entry name" value="CSD"/>
</dbReference>
<dbReference type="eggNOG" id="COG1278">
    <property type="taxonomic scope" value="Bacteria"/>
</dbReference>
<protein>
    <submittedName>
        <fullName evidence="4">Cold-shock DNA-binding protein</fullName>
    </submittedName>
</protein>
<keyword evidence="4" id="KW-0238">DNA-binding</keyword>
<dbReference type="OrthoDB" id="9810590at2"/>
<sequence length="144" mass="15311">MSTLYRIILSATLAAIAAASIEFISNPDSNAIINPVSFVIIFIATALGAFISPSIKPSVSTPSSKSSGKSSGRKGREIGTVKWFNVSKGYGFVTRASGEEIFVHFRSISGNGRKVLREGQKIEFSVVDGDKGPQAEDVDIVVDK</sequence>
<feature type="compositionally biased region" description="Low complexity" evidence="1">
    <location>
        <begin position="54"/>
        <end position="70"/>
    </location>
</feature>
<keyword evidence="2" id="KW-0472">Membrane</keyword>
<dbReference type="EMBL" id="AAVT01000003">
    <property type="protein sequence ID" value="EAW31509.1"/>
    <property type="molecule type" value="Genomic_DNA"/>
</dbReference>
<dbReference type="AlphaFoldDB" id="A0YCJ0"/>
<keyword evidence="2" id="KW-1133">Transmembrane helix</keyword>
<evidence type="ECO:0000259" key="3">
    <source>
        <dbReference type="PROSITE" id="PS51857"/>
    </source>
</evidence>
<dbReference type="Proteomes" id="UP000004931">
    <property type="component" value="Unassembled WGS sequence"/>
</dbReference>
<dbReference type="InterPro" id="IPR002059">
    <property type="entry name" value="CSP_DNA-bd"/>
</dbReference>
<dbReference type="SUPFAM" id="SSF50249">
    <property type="entry name" value="Nucleic acid-binding proteins"/>
    <property type="match status" value="1"/>
</dbReference>
<evidence type="ECO:0000256" key="2">
    <source>
        <dbReference type="SAM" id="Phobius"/>
    </source>
</evidence>
<feature type="transmembrane region" description="Helical" evidence="2">
    <location>
        <begin position="7"/>
        <end position="25"/>
    </location>
</feature>
<keyword evidence="5" id="KW-1185">Reference proteome</keyword>
<name>A0YCJ0_9GAMM</name>
<organism evidence="4 5">
    <name type="scientific">marine gamma proteobacterium HTCC2143</name>
    <dbReference type="NCBI Taxonomy" id="247633"/>
    <lineage>
        <taxon>Bacteria</taxon>
        <taxon>Pseudomonadati</taxon>
        <taxon>Pseudomonadota</taxon>
        <taxon>Gammaproteobacteria</taxon>
        <taxon>Cellvibrionales</taxon>
        <taxon>Spongiibacteraceae</taxon>
        <taxon>BD1-7 clade</taxon>
    </lineage>
</organism>
<comment type="caution">
    <text evidence="4">The sequence shown here is derived from an EMBL/GenBank/DDBJ whole genome shotgun (WGS) entry which is preliminary data.</text>
</comment>
<evidence type="ECO:0000313" key="5">
    <source>
        <dbReference type="Proteomes" id="UP000004931"/>
    </source>
</evidence>
<proteinExistence type="predicted"/>
<dbReference type="CDD" id="cd04458">
    <property type="entry name" value="CSP_CDS"/>
    <property type="match status" value="1"/>
</dbReference>
<dbReference type="InterPro" id="IPR050181">
    <property type="entry name" value="Cold_shock_domain"/>
</dbReference>
<keyword evidence="2" id="KW-0812">Transmembrane</keyword>
<dbReference type="SMART" id="SM00357">
    <property type="entry name" value="CSP"/>
    <property type="match status" value="1"/>
</dbReference>
<dbReference type="Pfam" id="PF00313">
    <property type="entry name" value="CSD"/>
    <property type="match status" value="1"/>
</dbReference>
<dbReference type="GO" id="GO:0005829">
    <property type="term" value="C:cytosol"/>
    <property type="evidence" value="ECO:0007669"/>
    <property type="project" value="UniProtKB-ARBA"/>
</dbReference>
<feature type="region of interest" description="Disordered" evidence="1">
    <location>
        <begin position="54"/>
        <end position="75"/>
    </location>
</feature>
<dbReference type="PRINTS" id="PR00050">
    <property type="entry name" value="COLDSHOCK"/>
</dbReference>